<gene>
    <name evidence="2" type="ORF">LYNGBM3L_61910</name>
</gene>
<proteinExistence type="predicted"/>
<dbReference type="Pfam" id="PF14261">
    <property type="entry name" value="DUF4351"/>
    <property type="match status" value="1"/>
</dbReference>
<organism evidence="2 3">
    <name type="scientific">Moorena producens 3L</name>
    <dbReference type="NCBI Taxonomy" id="489825"/>
    <lineage>
        <taxon>Bacteria</taxon>
        <taxon>Bacillati</taxon>
        <taxon>Cyanobacteriota</taxon>
        <taxon>Cyanophyceae</taxon>
        <taxon>Coleofasciculales</taxon>
        <taxon>Coleofasciculaceae</taxon>
        <taxon>Moorena</taxon>
    </lineage>
</organism>
<reference evidence="3" key="1">
    <citation type="journal article" date="2011" name="Proc. Natl. Acad. Sci. U.S.A.">
        <title>Genomic insights into the physiology and ecology of the marine filamentous cyanobacterium Lyngbya majuscula.</title>
        <authorList>
            <person name="Jones A.C."/>
            <person name="Monroe E.A."/>
            <person name="Podell S."/>
            <person name="Hess W.R."/>
            <person name="Klages S."/>
            <person name="Esquenazi E."/>
            <person name="Niessen S."/>
            <person name="Hoover H."/>
            <person name="Rothmann M."/>
            <person name="Lasken R.S."/>
            <person name="Yates J.R.III."/>
            <person name="Reinhardt R."/>
            <person name="Kube M."/>
            <person name="Burkart M.D."/>
            <person name="Allen E.E."/>
            <person name="Dorrestein P.C."/>
            <person name="Gerwick W.H."/>
            <person name="Gerwick L."/>
        </authorList>
    </citation>
    <scope>NUCLEOTIDE SEQUENCE [LARGE SCALE GENOMIC DNA]</scope>
    <source>
        <strain evidence="3">3L</strain>
    </source>
</reference>
<dbReference type="InterPro" id="IPR025587">
    <property type="entry name" value="DUF4351"/>
</dbReference>
<dbReference type="Proteomes" id="UP000003959">
    <property type="component" value="Unassembled WGS sequence"/>
</dbReference>
<evidence type="ECO:0000313" key="2">
    <source>
        <dbReference type="EMBL" id="EGJ29617.1"/>
    </source>
</evidence>
<sequence>MDTGIPRCYDGEVQTGYLHSLYLDETPDTSDSIGLGLVRLVVEPQANVQHRVRQLERCARALPVAQQRNAIELIEQALVYKFPERPWRELEAMFGLTEWKQTRFYQEVNAEGRITEAQILVMRLLKKRFPEKTEEINNVVQGLSLSNLEGLTDIIFELKSWEDFLSWLSQLDQ</sequence>
<protein>
    <recommendedName>
        <fullName evidence="1">DUF4351 domain-containing protein</fullName>
    </recommendedName>
</protein>
<dbReference type="Pfam" id="PF11103">
    <property type="entry name" value="DUF2887"/>
    <property type="match status" value="1"/>
</dbReference>
<evidence type="ECO:0000313" key="3">
    <source>
        <dbReference type="Proteomes" id="UP000003959"/>
    </source>
</evidence>
<evidence type="ECO:0000259" key="1">
    <source>
        <dbReference type="Pfam" id="PF14261"/>
    </source>
</evidence>
<name>F4Y0J3_9CYAN</name>
<dbReference type="AlphaFoldDB" id="F4Y0J3"/>
<dbReference type="eggNOG" id="COG5464">
    <property type="taxonomic scope" value="Bacteria"/>
</dbReference>
<dbReference type="InterPro" id="IPR022573">
    <property type="entry name" value="DUF2887"/>
</dbReference>
<keyword evidence="3" id="KW-1185">Reference proteome</keyword>
<dbReference type="HOGENOM" id="CLU_1545906_0_0_3"/>
<accession>F4Y0J3</accession>
<feature type="domain" description="DUF4351" evidence="1">
    <location>
        <begin position="111"/>
        <end position="168"/>
    </location>
</feature>
<dbReference type="EMBL" id="GL890968">
    <property type="protein sequence ID" value="EGJ29617.1"/>
    <property type="molecule type" value="Genomic_DNA"/>
</dbReference>